<evidence type="ECO:0000313" key="2">
    <source>
        <dbReference type="Proteomes" id="UP000053732"/>
    </source>
</evidence>
<organism evidence="1 2">
    <name type="scientific">Penicillium camemberti (strain FM 013)</name>
    <dbReference type="NCBI Taxonomy" id="1429867"/>
    <lineage>
        <taxon>Eukaryota</taxon>
        <taxon>Fungi</taxon>
        <taxon>Dikarya</taxon>
        <taxon>Ascomycota</taxon>
        <taxon>Pezizomycotina</taxon>
        <taxon>Eurotiomycetes</taxon>
        <taxon>Eurotiomycetidae</taxon>
        <taxon>Eurotiales</taxon>
        <taxon>Aspergillaceae</taxon>
        <taxon>Penicillium</taxon>
    </lineage>
</organism>
<keyword evidence="2" id="KW-1185">Reference proteome</keyword>
<evidence type="ECO:0000313" key="1">
    <source>
        <dbReference type="EMBL" id="CRL25446.1"/>
    </source>
</evidence>
<protein>
    <submittedName>
        <fullName evidence="1">Str. FM013</fullName>
    </submittedName>
</protein>
<dbReference type="AlphaFoldDB" id="A0A0G4PGI3"/>
<gene>
    <name evidence="1" type="ORF">PCAMFM013_S015g000032</name>
</gene>
<dbReference type="Proteomes" id="UP000053732">
    <property type="component" value="Unassembled WGS sequence"/>
</dbReference>
<sequence>MIRDLPNELLLQIVSHLNGSAMFASIWRYDIKFQNSNRLHLAIKDDNVDLAADLL</sequence>
<name>A0A0G4PGI3_PENC3</name>
<reference evidence="1 2" key="1">
    <citation type="journal article" date="2014" name="Nat. Commun.">
        <title>Multiple recent horizontal transfers of a large genomic region in cheese making fungi.</title>
        <authorList>
            <person name="Cheeseman K."/>
            <person name="Ropars J."/>
            <person name="Renault P."/>
            <person name="Dupont J."/>
            <person name="Gouzy J."/>
            <person name="Branca A."/>
            <person name="Abraham A.L."/>
            <person name="Ceppi M."/>
            <person name="Conseiller E."/>
            <person name="Debuchy R."/>
            <person name="Malagnac F."/>
            <person name="Goarin A."/>
            <person name="Silar P."/>
            <person name="Lacoste S."/>
            <person name="Sallet E."/>
            <person name="Bensimon A."/>
            <person name="Giraud T."/>
            <person name="Brygoo Y."/>
        </authorList>
    </citation>
    <scope>NUCLEOTIDE SEQUENCE [LARGE SCALE GENOMIC DNA]</scope>
    <source>
        <strain evidence="2">FM 013</strain>
    </source>
</reference>
<dbReference type="EMBL" id="HG793148">
    <property type="protein sequence ID" value="CRL25446.1"/>
    <property type="molecule type" value="Genomic_DNA"/>
</dbReference>
<dbReference type="STRING" id="1429867.A0A0G4PGI3"/>
<accession>A0A0G4PGI3</accession>
<proteinExistence type="predicted"/>